<evidence type="ECO:0000313" key="2">
    <source>
        <dbReference type="EMBL" id="EDX76982.1"/>
    </source>
</evidence>
<organism evidence="2 3">
    <name type="scientific">Coleofasciculus chthonoplastes PCC 7420</name>
    <dbReference type="NCBI Taxonomy" id="118168"/>
    <lineage>
        <taxon>Bacteria</taxon>
        <taxon>Bacillati</taxon>
        <taxon>Cyanobacteriota</taxon>
        <taxon>Cyanophyceae</taxon>
        <taxon>Coleofasciculales</taxon>
        <taxon>Coleofasciculaceae</taxon>
        <taxon>Coleofasciculus</taxon>
    </lineage>
</organism>
<reference evidence="2 3" key="1">
    <citation type="submission" date="2008-07" db="EMBL/GenBank/DDBJ databases">
        <authorList>
            <person name="Tandeau de Marsac N."/>
            <person name="Ferriera S."/>
            <person name="Johnson J."/>
            <person name="Kravitz S."/>
            <person name="Beeson K."/>
            <person name="Sutton G."/>
            <person name="Rogers Y.-H."/>
            <person name="Friedman R."/>
            <person name="Frazier M."/>
            <person name="Venter J.C."/>
        </authorList>
    </citation>
    <scope>NUCLEOTIDE SEQUENCE [LARGE SCALE GENOMIC DNA]</scope>
    <source>
        <strain evidence="2 3">PCC 7420</strain>
    </source>
</reference>
<dbReference type="EMBL" id="DS989845">
    <property type="protein sequence ID" value="EDX76982.1"/>
    <property type="molecule type" value="Genomic_DNA"/>
</dbReference>
<dbReference type="SUPFAM" id="SSF52980">
    <property type="entry name" value="Restriction endonuclease-like"/>
    <property type="match status" value="1"/>
</dbReference>
<dbReference type="PANTHER" id="PTHR34107:SF7">
    <property type="entry name" value="SLR2092 PROTEIN"/>
    <property type="match status" value="1"/>
</dbReference>
<dbReference type="PANTHER" id="PTHR34107">
    <property type="entry name" value="SLL0198 PROTEIN-RELATED"/>
    <property type="match status" value="1"/>
</dbReference>
<dbReference type="InterPro" id="IPR011335">
    <property type="entry name" value="Restrct_endonuc-II-like"/>
</dbReference>
<keyword evidence="3" id="KW-1185">Reference proteome</keyword>
<dbReference type="Gene3D" id="3.90.1570.10">
    <property type="entry name" value="tt1808, chain A"/>
    <property type="match status" value="1"/>
</dbReference>
<dbReference type="Proteomes" id="UP000003835">
    <property type="component" value="Unassembled WGS sequence"/>
</dbReference>
<name>B4VM56_9CYAN</name>
<feature type="domain" description="Putative restriction endonuclease" evidence="1">
    <location>
        <begin position="80"/>
        <end position="254"/>
    </location>
</feature>
<evidence type="ECO:0000313" key="3">
    <source>
        <dbReference type="Proteomes" id="UP000003835"/>
    </source>
</evidence>
<accession>B4VM56</accession>
<dbReference type="Pfam" id="PF05685">
    <property type="entry name" value="Uma2"/>
    <property type="match status" value="1"/>
</dbReference>
<sequence>MSAATEPVEIQGQSDFNFSSFVLACVRSAISHPFKKRDNHPVEYGVLPQKSPIIKLIQLVYTAMDTLTLNVPPTVGLTDEQFYQLCVANEQWRLELTADGELIIMPPTGGESGISNADLTTDLTLWNRQTRLGKVFDSSTEFRLPNNAKRCPNVSWVILQRWEALSPEQRRRFPPLCPDFVIELRSESDSLKDLRAKMLEYRDNGARLGWLIDPQTPLVEIYRPTVDVEQINFSIDEPPTLSGEDVLPGFVLDLTVILNP</sequence>
<evidence type="ECO:0000259" key="1">
    <source>
        <dbReference type="Pfam" id="PF05685"/>
    </source>
</evidence>
<dbReference type="InterPro" id="IPR008538">
    <property type="entry name" value="Uma2"/>
</dbReference>
<dbReference type="AlphaFoldDB" id="B4VM56"/>
<dbReference type="STRING" id="118168.MC7420_1985"/>
<dbReference type="InterPro" id="IPR012296">
    <property type="entry name" value="Nuclease_put_TT1808"/>
</dbReference>
<proteinExistence type="predicted"/>
<dbReference type="eggNOG" id="COG4636">
    <property type="taxonomic scope" value="Bacteria"/>
</dbReference>
<dbReference type="CDD" id="cd06260">
    <property type="entry name" value="DUF820-like"/>
    <property type="match status" value="1"/>
</dbReference>
<dbReference type="HOGENOM" id="CLU_076312_3_0_3"/>
<protein>
    <recommendedName>
        <fullName evidence="1">Putative restriction endonuclease domain-containing protein</fullName>
    </recommendedName>
</protein>
<gene>
    <name evidence="2" type="ORF">MC7420_1985</name>
</gene>